<accession>A0A1I1YPA1</accession>
<protein>
    <submittedName>
        <fullName evidence="1">Uncharacterized protein</fullName>
    </submittedName>
</protein>
<keyword evidence="2" id="KW-1185">Reference proteome</keyword>
<dbReference type="AlphaFoldDB" id="A0A1I1YPA1"/>
<dbReference type="RefSeq" id="WP_092956724.1">
    <property type="nucleotide sequence ID" value="NZ_FOMQ01000018.1"/>
</dbReference>
<dbReference type="Proteomes" id="UP000199517">
    <property type="component" value="Unassembled WGS sequence"/>
</dbReference>
<name>A0A1I1YPA1_9BURK</name>
<organism evidence="1 2">
    <name type="scientific">Paracidovorax konjaci</name>
    <dbReference type="NCBI Taxonomy" id="32040"/>
    <lineage>
        <taxon>Bacteria</taxon>
        <taxon>Pseudomonadati</taxon>
        <taxon>Pseudomonadota</taxon>
        <taxon>Betaproteobacteria</taxon>
        <taxon>Burkholderiales</taxon>
        <taxon>Comamonadaceae</taxon>
        <taxon>Paracidovorax</taxon>
    </lineage>
</organism>
<dbReference type="EMBL" id="FOMQ01000018">
    <property type="protein sequence ID" value="SFE19790.1"/>
    <property type="molecule type" value="Genomic_DNA"/>
</dbReference>
<proteinExistence type="predicted"/>
<sequence length="76" mass="8398">MNNNASGTYHAPYFDPTVDELETLKQLEIGRAISVPEALRHHLSGRLYERGYVAKNASGDLAITDSGRAVIRRQDA</sequence>
<evidence type="ECO:0000313" key="1">
    <source>
        <dbReference type="EMBL" id="SFE19790.1"/>
    </source>
</evidence>
<gene>
    <name evidence="1" type="ORF">SAMN04489710_11854</name>
</gene>
<dbReference type="OrthoDB" id="8795458at2"/>
<evidence type="ECO:0000313" key="2">
    <source>
        <dbReference type="Proteomes" id="UP000199517"/>
    </source>
</evidence>
<reference evidence="2" key="1">
    <citation type="submission" date="2016-10" db="EMBL/GenBank/DDBJ databases">
        <authorList>
            <person name="Varghese N."/>
            <person name="Submissions S."/>
        </authorList>
    </citation>
    <scope>NUCLEOTIDE SEQUENCE [LARGE SCALE GENOMIC DNA]</scope>
    <source>
        <strain evidence="2">DSM 7481</strain>
    </source>
</reference>